<dbReference type="EMBL" id="CP039346">
    <property type="protein sequence ID" value="QCD83635.1"/>
    <property type="molecule type" value="Genomic_DNA"/>
</dbReference>
<evidence type="ECO:0000256" key="1">
    <source>
        <dbReference type="SAM" id="Coils"/>
    </source>
</evidence>
<feature type="coiled-coil region" evidence="1">
    <location>
        <begin position="6"/>
        <end position="40"/>
    </location>
</feature>
<keyword evidence="3" id="KW-1185">Reference proteome</keyword>
<accession>A0A4D6L5A3</accession>
<name>A0A4D6L5A3_VIGUN</name>
<sequence>MEDHGKIKMANELTELKSQMMTMKAEKEEWENNQQEINKSLNSWKNCCLEV</sequence>
<reference evidence="2 3" key="1">
    <citation type="submission" date="2019-04" db="EMBL/GenBank/DDBJ databases">
        <title>An improved genome assembly and genetic linkage map for asparagus bean, Vigna unguiculata ssp. sesquipedialis.</title>
        <authorList>
            <person name="Xia Q."/>
            <person name="Zhang R."/>
            <person name="Dong Y."/>
        </authorList>
    </citation>
    <scope>NUCLEOTIDE SEQUENCE [LARGE SCALE GENOMIC DNA]</scope>
    <source>
        <tissue evidence="2">Leaf</tissue>
    </source>
</reference>
<protein>
    <submittedName>
        <fullName evidence="2">Uncharacterized protein</fullName>
    </submittedName>
</protein>
<dbReference type="AlphaFoldDB" id="A0A4D6L5A3"/>
<organism evidence="2 3">
    <name type="scientific">Vigna unguiculata</name>
    <name type="common">Cowpea</name>
    <dbReference type="NCBI Taxonomy" id="3917"/>
    <lineage>
        <taxon>Eukaryota</taxon>
        <taxon>Viridiplantae</taxon>
        <taxon>Streptophyta</taxon>
        <taxon>Embryophyta</taxon>
        <taxon>Tracheophyta</taxon>
        <taxon>Spermatophyta</taxon>
        <taxon>Magnoliopsida</taxon>
        <taxon>eudicotyledons</taxon>
        <taxon>Gunneridae</taxon>
        <taxon>Pentapetalae</taxon>
        <taxon>rosids</taxon>
        <taxon>fabids</taxon>
        <taxon>Fabales</taxon>
        <taxon>Fabaceae</taxon>
        <taxon>Papilionoideae</taxon>
        <taxon>50 kb inversion clade</taxon>
        <taxon>NPAAA clade</taxon>
        <taxon>indigoferoid/millettioid clade</taxon>
        <taxon>Phaseoleae</taxon>
        <taxon>Vigna</taxon>
    </lineage>
</organism>
<proteinExistence type="predicted"/>
<evidence type="ECO:0000313" key="2">
    <source>
        <dbReference type="EMBL" id="QCD83635.1"/>
    </source>
</evidence>
<evidence type="ECO:0000313" key="3">
    <source>
        <dbReference type="Proteomes" id="UP000501690"/>
    </source>
</evidence>
<gene>
    <name evidence="2" type="ORF">DEO72_LG2g3981</name>
</gene>
<dbReference type="Proteomes" id="UP000501690">
    <property type="component" value="Linkage Group LG2"/>
</dbReference>
<keyword evidence="1" id="KW-0175">Coiled coil</keyword>